<reference evidence="1" key="1">
    <citation type="submission" date="2024-06" db="EMBL/GenBank/DDBJ databases">
        <title>Vaginal Lactobacillus fatty acid response mechanisms reveal a metabolite-targeted strategy for bacterial vaginosis treatment.</title>
        <authorList>
            <person name="Zhu M."/>
            <person name="Blainey P.C."/>
            <person name="Bloom S.M."/>
            <person name="Kwon D.S."/>
        </authorList>
    </citation>
    <scope>NUCLEOTIDE SEQUENCE</scope>
    <source>
        <strain evidence="1">194_F1_1</strain>
    </source>
</reference>
<sequence length="423" mass="49310">MNNSSLTADITAKEYVVGIRTDDQYLIKSSDTDPVSFFKLLLNLIMQETYKVTSDHQYIDPRVILDVLHKNIDDANNFAKEHYDYDKLLKVELNHDRKPNLLLGHRIKNEALKLKRKLDEETSLGLEGKYLIFLNADDQVYTLKDNEDRDLVLVFLYFMDSCKKYKLNPYRILRAIRERAFSLRQKMILKIQDESNSGKPLLLFKIANGGRLDFYRDVDEFEREGKIKSVLLKRATYQFHFCDFFVSTEKTVYMLISQQESADALEYIKDVFHQFMIDVSSDTNTNTAEYTQKVLAAYKEGYEKRKAYINNFFPKVKSNSWINSENIPVVKPTFGEPNGKDRDRIFDTISSLYESDVVAGFFYMWHSERDADVNGGGSVSYKNSKLEDMAAILLQFFGYTALAYPDLRDALLHWNNTYIIPMN</sequence>
<dbReference type="RefSeq" id="WP_133476429.1">
    <property type="nucleotide sequence ID" value="NZ_JBETVU010000013.1"/>
</dbReference>
<comment type="caution">
    <text evidence="1">The sequence shown here is derived from an EMBL/GenBank/DDBJ whole genome shotgun (WGS) entry which is preliminary data.</text>
</comment>
<dbReference type="Proteomes" id="UP001434419">
    <property type="component" value="Unassembled WGS sequence"/>
</dbReference>
<accession>A0ABV2BCJ2</accession>
<keyword evidence="2" id="KW-1185">Reference proteome</keyword>
<dbReference type="EMBL" id="JBETVU010000013">
    <property type="protein sequence ID" value="MES5150954.1"/>
    <property type="molecule type" value="Genomic_DNA"/>
</dbReference>
<organism evidence="1 2">
    <name type="scientific">Lactobacillus crispatus</name>
    <dbReference type="NCBI Taxonomy" id="47770"/>
    <lineage>
        <taxon>Bacteria</taxon>
        <taxon>Bacillati</taxon>
        <taxon>Bacillota</taxon>
        <taxon>Bacilli</taxon>
        <taxon>Lactobacillales</taxon>
        <taxon>Lactobacillaceae</taxon>
        <taxon>Lactobacillus</taxon>
    </lineage>
</organism>
<proteinExistence type="predicted"/>
<protein>
    <submittedName>
        <fullName evidence="1">Uncharacterized protein</fullName>
    </submittedName>
</protein>
<evidence type="ECO:0000313" key="1">
    <source>
        <dbReference type="EMBL" id="MES5150954.1"/>
    </source>
</evidence>
<evidence type="ECO:0000313" key="2">
    <source>
        <dbReference type="Proteomes" id="UP001434419"/>
    </source>
</evidence>
<name>A0ABV2BCJ2_9LACO</name>
<gene>
    <name evidence="1" type="ORF">ABVC42_14050</name>
</gene>